<dbReference type="EMBL" id="LT552359">
    <property type="protein sequence ID" value="SAL98835.1"/>
    <property type="molecule type" value="Genomic_DNA"/>
</dbReference>
<dbReference type="Proteomes" id="UP000078561">
    <property type="component" value="Unassembled WGS sequence"/>
</dbReference>
<accession>A0A163J8Y7</accession>
<dbReference type="OrthoDB" id="10580473at2759"/>
<evidence type="ECO:0000313" key="2">
    <source>
        <dbReference type="EMBL" id="SAL98835.1"/>
    </source>
</evidence>
<reference evidence="2" key="1">
    <citation type="submission" date="2016-04" db="EMBL/GenBank/DDBJ databases">
        <authorList>
            <person name="Evans L.H."/>
            <person name="Alamgir A."/>
            <person name="Owens N."/>
            <person name="Weber N.D."/>
            <person name="Virtaneva K."/>
            <person name="Barbian K."/>
            <person name="Babar A."/>
            <person name="Rosenke K."/>
        </authorList>
    </citation>
    <scope>NUCLEOTIDE SEQUENCE [LARGE SCALE GENOMIC DNA]</scope>
    <source>
        <strain evidence="2">CBS 101.48</strain>
    </source>
</reference>
<dbReference type="AlphaFoldDB" id="A0A163J8Y7"/>
<keyword evidence="3" id="KW-1185">Reference proteome</keyword>
<evidence type="ECO:0000313" key="3">
    <source>
        <dbReference type="Proteomes" id="UP000078561"/>
    </source>
</evidence>
<feature type="region of interest" description="Disordered" evidence="1">
    <location>
        <begin position="1"/>
        <end position="73"/>
    </location>
</feature>
<protein>
    <submittedName>
        <fullName evidence="2">Uncharacterized protein</fullName>
    </submittedName>
</protein>
<evidence type="ECO:0000256" key="1">
    <source>
        <dbReference type="SAM" id="MobiDB-lite"/>
    </source>
</evidence>
<proteinExistence type="predicted"/>
<dbReference type="InParanoid" id="A0A163J8Y7"/>
<name>A0A163J8Y7_ABSGL</name>
<sequence length="125" mass="14238">MPEKRVQFKPTPHVIYYPCQDPHMTENEDFSPDVSSSVSHQAPSPPPPQSPVKIMQKPRIQAMSPRTSRPQIPSLDFSQLCRFTHPTKSDLNSNRLPRPLSPPLLSIDTVHHTPLYYTALSTCYF</sequence>
<organism evidence="2">
    <name type="scientific">Absidia glauca</name>
    <name type="common">Pin mould</name>
    <dbReference type="NCBI Taxonomy" id="4829"/>
    <lineage>
        <taxon>Eukaryota</taxon>
        <taxon>Fungi</taxon>
        <taxon>Fungi incertae sedis</taxon>
        <taxon>Mucoromycota</taxon>
        <taxon>Mucoromycotina</taxon>
        <taxon>Mucoromycetes</taxon>
        <taxon>Mucorales</taxon>
        <taxon>Cunninghamellaceae</taxon>
        <taxon>Absidia</taxon>
    </lineage>
</organism>
<gene>
    <name evidence="2" type="primary">ABSGL_04400.1 scaffold 5409</name>
</gene>